<evidence type="ECO:0000256" key="2">
    <source>
        <dbReference type="SAM" id="MobiDB-lite"/>
    </source>
</evidence>
<dbReference type="InterPro" id="IPR036910">
    <property type="entry name" value="HMG_box_dom_sf"/>
</dbReference>
<keyword evidence="6" id="KW-1185">Reference proteome</keyword>
<gene>
    <name evidence="5" type="ORF">ILEXP_LOCUS35964</name>
</gene>
<feature type="DNA-binding region" description="HMG box" evidence="1">
    <location>
        <begin position="202"/>
        <end position="271"/>
    </location>
</feature>
<feature type="region of interest" description="Disordered" evidence="2">
    <location>
        <begin position="1"/>
        <end position="46"/>
    </location>
</feature>
<dbReference type="GO" id="GO:0003677">
    <property type="term" value="F:DNA binding"/>
    <property type="evidence" value="ECO:0007669"/>
    <property type="project" value="UniProtKB-UniRule"/>
</dbReference>
<feature type="domain" description="ARID" evidence="4">
    <location>
        <begin position="45"/>
        <end position="135"/>
    </location>
</feature>
<dbReference type="PROSITE" id="PS50118">
    <property type="entry name" value="HMG_BOX_2"/>
    <property type="match status" value="1"/>
</dbReference>
<feature type="compositionally biased region" description="Basic and acidic residues" evidence="2">
    <location>
        <begin position="180"/>
        <end position="199"/>
    </location>
</feature>
<name>A0ABC8TFT7_9AQUA</name>
<dbReference type="SMART" id="SM00398">
    <property type="entry name" value="HMG"/>
    <property type="match status" value="1"/>
</dbReference>
<dbReference type="SMART" id="SM00501">
    <property type="entry name" value="BRIGHT"/>
    <property type="match status" value="1"/>
</dbReference>
<sequence>MEGEKKMDGCDGSDGLHPNASGSPVASREKSASPSQGNAAQASEKSSSDGFYEKLCKLNESSGLSLVFNFRETIFDLHLFYKEVTKRGGFHQVSKDGKWGEVASALNFKSSVSMVQTQLQNLYENLFQQFEQMYHYRTPITAAPGISSGSEDSSSCLKGKRKRCDGSAPLSTVPSGIKTSEQKPHLQTSLKDKEMKKDPNAPLRSRSPYQIFLRVECQRLKKIHGESSGAQKFRDMAIEAWKYLSKSDRQPYIEASKKDKERFNRELAAYKDLKTKQNTKRISSSSKPTILDFSTPSRTDGAYYVTLQPDAGDFFVPDESVRLSVMQAMKNEQPNDSMFQINWDESNEYHDLDISS</sequence>
<dbReference type="PANTHER" id="PTHR46691">
    <property type="entry name" value="HIGH MOBILITY GROUP B PROTEIN 9"/>
    <property type="match status" value="1"/>
</dbReference>
<accession>A0ABC8TFT7</accession>
<evidence type="ECO:0000256" key="1">
    <source>
        <dbReference type="PROSITE-ProRule" id="PRU00267"/>
    </source>
</evidence>
<reference evidence="5 6" key="1">
    <citation type="submission" date="2024-02" db="EMBL/GenBank/DDBJ databases">
        <authorList>
            <person name="Vignale AGUSTIN F."/>
            <person name="Sosa J E."/>
            <person name="Modenutti C."/>
        </authorList>
    </citation>
    <scope>NUCLEOTIDE SEQUENCE [LARGE SCALE GENOMIC DNA]</scope>
</reference>
<evidence type="ECO:0000313" key="5">
    <source>
        <dbReference type="EMBL" id="CAK9166726.1"/>
    </source>
</evidence>
<dbReference type="AlphaFoldDB" id="A0ABC8TFT7"/>
<comment type="caution">
    <text evidence="5">The sequence shown here is derived from an EMBL/GenBank/DDBJ whole genome shotgun (WGS) entry which is preliminary data.</text>
</comment>
<evidence type="ECO:0000259" key="3">
    <source>
        <dbReference type="PROSITE" id="PS50118"/>
    </source>
</evidence>
<dbReference type="Proteomes" id="UP001642360">
    <property type="component" value="Unassembled WGS sequence"/>
</dbReference>
<organism evidence="5 6">
    <name type="scientific">Ilex paraguariensis</name>
    <name type="common">yerba mate</name>
    <dbReference type="NCBI Taxonomy" id="185542"/>
    <lineage>
        <taxon>Eukaryota</taxon>
        <taxon>Viridiplantae</taxon>
        <taxon>Streptophyta</taxon>
        <taxon>Embryophyta</taxon>
        <taxon>Tracheophyta</taxon>
        <taxon>Spermatophyta</taxon>
        <taxon>Magnoliopsida</taxon>
        <taxon>eudicotyledons</taxon>
        <taxon>Gunneridae</taxon>
        <taxon>Pentapetalae</taxon>
        <taxon>asterids</taxon>
        <taxon>campanulids</taxon>
        <taxon>Aquifoliales</taxon>
        <taxon>Aquifoliaceae</taxon>
        <taxon>Ilex</taxon>
    </lineage>
</organism>
<feature type="compositionally biased region" description="Polar residues" evidence="2">
    <location>
        <begin position="32"/>
        <end position="46"/>
    </location>
</feature>
<dbReference type="SUPFAM" id="SSF47095">
    <property type="entry name" value="HMG-box"/>
    <property type="match status" value="1"/>
</dbReference>
<dbReference type="PANTHER" id="PTHR46691:SF5">
    <property type="entry name" value="HMG (HIGH MOBILITY GROUP) BOX PROTEIN"/>
    <property type="match status" value="1"/>
</dbReference>
<dbReference type="GO" id="GO:0005634">
    <property type="term" value="C:nucleus"/>
    <property type="evidence" value="ECO:0007669"/>
    <property type="project" value="UniProtKB-UniRule"/>
</dbReference>
<dbReference type="EMBL" id="CAUOFW020004669">
    <property type="protein sequence ID" value="CAK9166726.1"/>
    <property type="molecule type" value="Genomic_DNA"/>
</dbReference>
<feature type="domain" description="HMG box" evidence="3">
    <location>
        <begin position="202"/>
        <end position="271"/>
    </location>
</feature>
<dbReference type="Pfam" id="PF01388">
    <property type="entry name" value="ARID"/>
    <property type="match status" value="1"/>
</dbReference>
<keyword evidence="1" id="KW-0238">DNA-binding</keyword>
<protein>
    <submittedName>
        <fullName evidence="5">Uncharacterized protein</fullName>
    </submittedName>
</protein>
<dbReference type="SUPFAM" id="SSF46774">
    <property type="entry name" value="ARID-like"/>
    <property type="match status" value="1"/>
</dbReference>
<feature type="compositionally biased region" description="Polar residues" evidence="2">
    <location>
        <begin position="169"/>
        <end position="179"/>
    </location>
</feature>
<dbReference type="Gene3D" id="1.10.150.60">
    <property type="entry name" value="ARID DNA-binding domain"/>
    <property type="match status" value="1"/>
</dbReference>
<dbReference type="InterPro" id="IPR036431">
    <property type="entry name" value="ARID_dom_sf"/>
</dbReference>
<dbReference type="Gene3D" id="1.10.30.10">
    <property type="entry name" value="High mobility group box domain"/>
    <property type="match status" value="1"/>
</dbReference>
<dbReference type="InterPro" id="IPR009071">
    <property type="entry name" value="HMG_box_dom"/>
</dbReference>
<proteinExistence type="predicted"/>
<evidence type="ECO:0000259" key="4">
    <source>
        <dbReference type="PROSITE" id="PS51011"/>
    </source>
</evidence>
<dbReference type="Pfam" id="PF09011">
    <property type="entry name" value="HMG_box_2"/>
    <property type="match status" value="1"/>
</dbReference>
<keyword evidence="1" id="KW-0539">Nucleus</keyword>
<evidence type="ECO:0000313" key="6">
    <source>
        <dbReference type="Proteomes" id="UP001642360"/>
    </source>
</evidence>
<dbReference type="PROSITE" id="PS51011">
    <property type="entry name" value="ARID"/>
    <property type="match status" value="1"/>
</dbReference>
<feature type="region of interest" description="Disordered" evidence="2">
    <location>
        <begin position="145"/>
        <end position="204"/>
    </location>
</feature>
<dbReference type="InterPro" id="IPR001606">
    <property type="entry name" value="ARID_dom"/>
</dbReference>
<dbReference type="SMART" id="SM01014">
    <property type="entry name" value="ARID"/>
    <property type="match status" value="1"/>
</dbReference>